<dbReference type="AlphaFoldDB" id="A0A2V0NSC0"/>
<feature type="domain" description="Complex 1 LYR protein" evidence="3">
    <location>
        <begin position="10"/>
        <end position="65"/>
    </location>
</feature>
<evidence type="ECO:0000313" key="4">
    <source>
        <dbReference type="EMBL" id="GBF90568.1"/>
    </source>
</evidence>
<protein>
    <recommendedName>
        <fullName evidence="3">Complex 1 LYR protein domain-containing protein</fullName>
    </recommendedName>
</protein>
<feature type="region of interest" description="Disordered" evidence="2">
    <location>
        <begin position="86"/>
        <end position="130"/>
    </location>
</feature>
<evidence type="ECO:0000256" key="2">
    <source>
        <dbReference type="SAM" id="MobiDB-lite"/>
    </source>
</evidence>
<gene>
    <name evidence="4" type="ORF">Rsub_03140</name>
</gene>
<dbReference type="EMBL" id="BDRX01000018">
    <property type="protein sequence ID" value="GBF90568.1"/>
    <property type="molecule type" value="Genomic_DNA"/>
</dbReference>
<dbReference type="InParanoid" id="A0A2V0NSC0"/>
<evidence type="ECO:0000256" key="1">
    <source>
        <dbReference type="ARBA" id="ARBA00009508"/>
    </source>
</evidence>
<feature type="compositionally biased region" description="Gly residues" evidence="2">
    <location>
        <begin position="103"/>
        <end position="130"/>
    </location>
</feature>
<dbReference type="InterPro" id="IPR045294">
    <property type="entry name" value="Complex1_LYR_LYRM1"/>
</dbReference>
<dbReference type="Pfam" id="PF05347">
    <property type="entry name" value="Complex1_LYR"/>
    <property type="match status" value="1"/>
</dbReference>
<reference evidence="4 5" key="1">
    <citation type="journal article" date="2018" name="Sci. Rep.">
        <title>Raphidocelis subcapitata (=Pseudokirchneriella subcapitata) provides an insight into genome evolution and environmental adaptations in the Sphaeropleales.</title>
        <authorList>
            <person name="Suzuki S."/>
            <person name="Yamaguchi H."/>
            <person name="Nakajima N."/>
            <person name="Kawachi M."/>
        </authorList>
    </citation>
    <scope>NUCLEOTIDE SEQUENCE [LARGE SCALE GENOMIC DNA]</scope>
    <source>
        <strain evidence="4 5">NIES-35</strain>
    </source>
</reference>
<comment type="similarity">
    <text evidence="1">Belongs to the complex I LYR family.</text>
</comment>
<organism evidence="4 5">
    <name type="scientific">Raphidocelis subcapitata</name>
    <dbReference type="NCBI Taxonomy" id="307507"/>
    <lineage>
        <taxon>Eukaryota</taxon>
        <taxon>Viridiplantae</taxon>
        <taxon>Chlorophyta</taxon>
        <taxon>core chlorophytes</taxon>
        <taxon>Chlorophyceae</taxon>
        <taxon>CS clade</taxon>
        <taxon>Sphaeropleales</taxon>
        <taxon>Selenastraceae</taxon>
        <taxon>Raphidocelis</taxon>
    </lineage>
</organism>
<comment type="caution">
    <text evidence="4">The sequence shown here is derived from an EMBL/GenBank/DDBJ whole genome shotgun (WGS) entry which is preliminary data.</text>
</comment>
<keyword evidence="5" id="KW-1185">Reference proteome</keyword>
<dbReference type="InterPro" id="IPR008011">
    <property type="entry name" value="Complex1_LYR_dom"/>
</dbReference>
<evidence type="ECO:0000313" key="5">
    <source>
        <dbReference type="Proteomes" id="UP000247498"/>
    </source>
</evidence>
<dbReference type="Proteomes" id="UP000247498">
    <property type="component" value="Unassembled WGS sequence"/>
</dbReference>
<dbReference type="PANTHER" id="PTHR14273">
    <property type="entry name" value="LYR MOTIF-CONTAINING PROTEIN 1"/>
    <property type="match status" value="1"/>
</dbReference>
<dbReference type="GO" id="GO:0005739">
    <property type="term" value="C:mitochondrion"/>
    <property type="evidence" value="ECO:0007669"/>
    <property type="project" value="TreeGrafter"/>
</dbReference>
<dbReference type="InterPro" id="IPR040330">
    <property type="entry name" value="LYRM1"/>
</dbReference>
<evidence type="ECO:0000259" key="3">
    <source>
        <dbReference type="Pfam" id="PF05347"/>
    </source>
</evidence>
<dbReference type="CDD" id="cd20261">
    <property type="entry name" value="Complex1_LYR_LYRM1"/>
    <property type="match status" value="1"/>
</dbReference>
<sequence>MPGPGGSGGRAIALYRRILRAARTWQGPQEERAYIESTAKAEFRRDRNLPPPEAEARLAEAEQRVDLAIHYAIPYPRLHHTPQQFKRRTYMAAPQPPPAFASRGGGGGASSGGGASGGASSGGGGGGQAG</sequence>
<dbReference type="PANTHER" id="PTHR14273:SF0">
    <property type="entry name" value="LYR MOTIF-CONTAINING PROTEIN 1"/>
    <property type="match status" value="1"/>
</dbReference>
<proteinExistence type="inferred from homology"/>
<dbReference type="OrthoDB" id="275715at2759"/>
<name>A0A2V0NSC0_9CHLO</name>
<accession>A0A2V0NSC0</accession>
<dbReference type="STRING" id="307507.A0A2V0NSC0"/>